<evidence type="ECO:0000313" key="3">
    <source>
        <dbReference type="Proteomes" id="UP000001693"/>
    </source>
</evidence>
<feature type="chain" id="PRO_5002770972" evidence="1">
    <location>
        <begin position="29"/>
        <end position="307"/>
    </location>
</feature>
<name>B1XX31_LEPCP</name>
<keyword evidence="1" id="KW-0732">Signal</keyword>
<proteinExistence type="predicted"/>
<dbReference type="EMBL" id="CP001013">
    <property type="protein sequence ID" value="ACB32677.1"/>
    <property type="molecule type" value="Genomic_DNA"/>
</dbReference>
<accession>B1XX31</accession>
<keyword evidence="3" id="KW-1185">Reference proteome</keyword>
<dbReference type="PROSITE" id="PS51318">
    <property type="entry name" value="TAT"/>
    <property type="match status" value="1"/>
</dbReference>
<dbReference type="STRING" id="395495.Lcho_0402"/>
<dbReference type="InterPro" id="IPR006311">
    <property type="entry name" value="TAT_signal"/>
</dbReference>
<evidence type="ECO:0000256" key="1">
    <source>
        <dbReference type="SAM" id="SignalP"/>
    </source>
</evidence>
<evidence type="ECO:0000313" key="2">
    <source>
        <dbReference type="EMBL" id="ACB32677.1"/>
    </source>
</evidence>
<dbReference type="eggNOG" id="ENOG5032XHS">
    <property type="taxonomic scope" value="Bacteria"/>
</dbReference>
<sequence length="307" mass="32553" precursor="true">MRAAVSTRRIWLQAAALAAVSGAVPARAAPAAGLAIVGILEGSARLIRRAQRFAVLEGLALQAEDIVETAAGGFAQIEFADGLLIGLGDRSRLMLAPRWTPSAARDKPARAPLLYLLDGWLKFSQGGAAPAGPATRGDCLSPRLALNCKDATVVLQLEAAQSAAFVETGALRLAERGGARGTLDVPANGFVVLRATGKPELAQRPSADFLAGMPRPFRDPLPARAARFAGREIVPKPLAEVSYDDVSAWLQAEPALRLPLLKRWRGRAADPAFRRAVQANLAAHPEWEPVVYPERFRPKDGGSAGSR</sequence>
<organism evidence="2 3">
    <name type="scientific">Leptothrix cholodnii (strain ATCC 51168 / LMG 8142 / SP-6)</name>
    <name type="common">Leptothrix discophora (strain SP-6)</name>
    <dbReference type="NCBI Taxonomy" id="395495"/>
    <lineage>
        <taxon>Bacteria</taxon>
        <taxon>Pseudomonadati</taxon>
        <taxon>Pseudomonadota</taxon>
        <taxon>Betaproteobacteria</taxon>
        <taxon>Burkholderiales</taxon>
        <taxon>Sphaerotilaceae</taxon>
        <taxon>Leptothrix</taxon>
    </lineage>
</organism>
<dbReference type="AlphaFoldDB" id="B1XX31"/>
<dbReference type="KEGG" id="lch:Lcho_0402"/>
<protein>
    <submittedName>
        <fullName evidence="2">Conserved hypothetical secreted protein</fullName>
    </submittedName>
</protein>
<reference evidence="2 3" key="1">
    <citation type="submission" date="2008-03" db="EMBL/GenBank/DDBJ databases">
        <title>Complete sequence of Leptothrix cholodnii SP-6.</title>
        <authorList>
            <consortium name="US DOE Joint Genome Institute"/>
            <person name="Copeland A."/>
            <person name="Lucas S."/>
            <person name="Lapidus A."/>
            <person name="Glavina del Rio T."/>
            <person name="Dalin E."/>
            <person name="Tice H."/>
            <person name="Bruce D."/>
            <person name="Goodwin L."/>
            <person name="Pitluck S."/>
            <person name="Chertkov O."/>
            <person name="Brettin T."/>
            <person name="Detter J.C."/>
            <person name="Han C."/>
            <person name="Kuske C.R."/>
            <person name="Schmutz J."/>
            <person name="Larimer F."/>
            <person name="Land M."/>
            <person name="Hauser L."/>
            <person name="Kyrpides N."/>
            <person name="Lykidis A."/>
            <person name="Emerson D."/>
            <person name="Richardson P."/>
        </authorList>
    </citation>
    <scope>NUCLEOTIDE SEQUENCE [LARGE SCALE GENOMIC DNA]</scope>
    <source>
        <strain evidence="3">ATCC 51168 / LMG 8142 / SP-6</strain>
    </source>
</reference>
<gene>
    <name evidence="2" type="ordered locus">Lcho_0402</name>
</gene>
<dbReference type="HOGENOM" id="CLU_881864_0_0_4"/>
<feature type="signal peptide" evidence="1">
    <location>
        <begin position="1"/>
        <end position="28"/>
    </location>
</feature>
<dbReference type="Proteomes" id="UP000001693">
    <property type="component" value="Chromosome"/>
</dbReference>